<organism evidence="2">
    <name type="scientific">Wolinella succinogenes (strain ATCC 29543 / DSM 1740 / CCUG 13145 / JCM 31913 / LMG 7466 / NCTC 11488 / FDC 602W)</name>
    <name type="common">Vibrio succinogenes</name>
    <dbReference type="NCBI Taxonomy" id="273121"/>
    <lineage>
        <taxon>Bacteria</taxon>
        <taxon>Pseudomonadati</taxon>
        <taxon>Campylobacterota</taxon>
        <taxon>Epsilonproteobacteria</taxon>
        <taxon>Campylobacterales</taxon>
        <taxon>Helicobacteraceae</taxon>
        <taxon>Wolinella</taxon>
    </lineage>
</organism>
<dbReference type="RefSeq" id="WP_011138237.1">
    <property type="nucleotide sequence ID" value="NC_005090.1"/>
</dbReference>
<evidence type="ECO:0008006" key="3">
    <source>
        <dbReference type="Google" id="ProtNLM"/>
    </source>
</evidence>
<reference evidence="1 2" key="1">
    <citation type="journal article" date="2003" name="Proc. Natl. Acad. Sci. U.S.A.">
        <title>Complete genome sequence and analysis of Wolinella succinogenes.</title>
        <authorList>
            <person name="Baar C."/>
            <person name="Eppinger M."/>
            <person name="Raddatz G."/>
            <person name="Simon JM."/>
            <person name="Lanz C."/>
            <person name="Klimmek O."/>
            <person name="Nandakumar R."/>
            <person name="Gross R."/>
            <person name="Rosinus A."/>
            <person name="Keller H."/>
            <person name="Jagtap P."/>
            <person name="Linke B."/>
            <person name="Meyer F."/>
            <person name="Lederer H."/>
            <person name="Schuster S.C."/>
        </authorList>
    </citation>
    <scope>NUCLEOTIDE SEQUENCE [LARGE SCALE GENOMIC DNA]</scope>
    <source>
        <strain evidence="2">ATCC 29543 / DSM 1740 / CCUG 13145 / JCM 31913 / LMG 7466 / NCTC 11488 / FDC 602W</strain>
    </source>
</reference>
<name>Q7MSN1_WOLSU</name>
<protein>
    <recommendedName>
        <fullName evidence="3">Cache domain-containing protein</fullName>
    </recommendedName>
</protein>
<accession>Q7MSN1</accession>
<evidence type="ECO:0000313" key="2">
    <source>
        <dbReference type="Proteomes" id="UP000000422"/>
    </source>
</evidence>
<sequence length="654" mass="73725">MEQYEQFSRFMPAILGYRDQFISLNSQLKKTTLTGKISSLETAENLFAYMETTQQKFSELQRRLLDALVEQNLHRVSDLLGNTAQVSIDILVRNLFERTADVGFLAMDEDIIDFLLRPDTQAEQRASLEHRLFEYAQKYTVYQEILVLDAELFCVAHLDANNKPISKTSSFGARVLDSKEAFEEFFGVDSLYGEGESALFYGSPIRQEGRVIGALVLVFDFAGEMKRIYNKLQEGSLGVNYALLDERGRIISSLNESLLPVGSNAPCSLSEKLGTITLKNREYFILCAKSRGYQGYGGPKDWCALSLWRVDELRRLEFRRSVEAKLEEDIEDSPLVGASLASIINEAQEIYEDLNDVVINGEIIASKTHSYALNAILDRIRAISHHINALCIHSITELLESIESASHENLRFYSGLAMDILDRNLYERANDCRWWALHTHFRHTLAKESPTAEEIERFGEILCAIHSLYTVYYNLFVFDASGKILASSHPNEQDKIGKFLPRETLKAVLACKNPQEYHLSSFESSPFYREEPTFVYYGAIFPLLGGKPVGGIGIVFDSTPQFHAMLEDSLPRDEKGEAIEGVFGCFVDQAGKIIAKTQGGEVPPLEGVFEAIKGEGRAEKILYPDGGEQLFGIRRSGGYREYKSGLYAAMFRKV</sequence>
<dbReference type="AlphaFoldDB" id="Q7MSN1"/>
<dbReference type="Proteomes" id="UP000000422">
    <property type="component" value="Chromosome"/>
</dbReference>
<dbReference type="STRING" id="273121.WS0285"/>
<evidence type="ECO:0000313" key="1">
    <source>
        <dbReference type="EMBL" id="CAE09436.1"/>
    </source>
</evidence>
<dbReference type="HOGENOM" id="CLU_015621_0_0_7"/>
<keyword evidence="2" id="KW-1185">Reference proteome</keyword>
<proteinExistence type="predicted"/>
<gene>
    <name evidence="1" type="ordered locus">WS0285</name>
</gene>
<dbReference type="EMBL" id="BX571657">
    <property type="protein sequence ID" value="CAE09436.1"/>
    <property type="molecule type" value="Genomic_DNA"/>
</dbReference>
<dbReference type="KEGG" id="wsu:WS0285"/>
<dbReference type="eggNOG" id="COG0835">
    <property type="taxonomic scope" value="Bacteria"/>
</dbReference>